<reference evidence="2" key="1">
    <citation type="submission" date="2018-12" db="EMBL/GenBank/DDBJ databases">
        <title>Tengunoibacter tsumagoiensis gen. nov., sp. nov., Dictyobacter kobayashii sp. nov., D. alpinus sp. nov., and D. joshuensis sp. nov. and description of Dictyobacteraceae fam. nov. within the order Ktedonobacterales isolated from Tengu-no-mugimeshi.</title>
        <authorList>
            <person name="Wang C.M."/>
            <person name="Zheng Y."/>
            <person name="Sakai Y."/>
            <person name="Toyoda A."/>
            <person name="Minakuchi Y."/>
            <person name="Abe K."/>
            <person name="Yokota A."/>
            <person name="Yabe S."/>
        </authorList>
    </citation>
    <scope>NUCLEOTIDE SEQUENCE [LARGE SCALE GENOMIC DNA]</scope>
    <source>
        <strain evidence="2">Uno11</strain>
    </source>
</reference>
<name>A0A402AQS2_9CHLR</name>
<organism evidence="1 2">
    <name type="scientific">Dictyobacter kobayashii</name>
    <dbReference type="NCBI Taxonomy" id="2014872"/>
    <lineage>
        <taxon>Bacteria</taxon>
        <taxon>Bacillati</taxon>
        <taxon>Chloroflexota</taxon>
        <taxon>Ktedonobacteria</taxon>
        <taxon>Ktedonobacterales</taxon>
        <taxon>Dictyobacteraceae</taxon>
        <taxon>Dictyobacter</taxon>
    </lineage>
</organism>
<dbReference type="Proteomes" id="UP000287188">
    <property type="component" value="Unassembled WGS sequence"/>
</dbReference>
<dbReference type="EMBL" id="BIFS01000001">
    <property type="protein sequence ID" value="GCE21446.1"/>
    <property type="molecule type" value="Genomic_DNA"/>
</dbReference>
<proteinExistence type="predicted"/>
<dbReference type="AlphaFoldDB" id="A0A402AQS2"/>
<gene>
    <name evidence="1" type="ORF">KDK_52460</name>
</gene>
<evidence type="ECO:0000313" key="2">
    <source>
        <dbReference type="Proteomes" id="UP000287188"/>
    </source>
</evidence>
<accession>A0A402AQS2</accession>
<protein>
    <submittedName>
        <fullName evidence="1">Uncharacterized protein</fullName>
    </submittedName>
</protein>
<evidence type="ECO:0000313" key="1">
    <source>
        <dbReference type="EMBL" id="GCE21446.1"/>
    </source>
</evidence>
<sequence>MWGGGRNYLALCQASRGLWIMAWQVNSGCAQQLLLDAPYRLPRHCFVAAYPIHYTIQKQLLSIRGSNGSVQRWLIEEKPMGCALNSEQR</sequence>
<keyword evidence="2" id="KW-1185">Reference proteome</keyword>
<comment type="caution">
    <text evidence="1">The sequence shown here is derived from an EMBL/GenBank/DDBJ whole genome shotgun (WGS) entry which is preliminary data.</text>
</comment>